<name>A0AA86SR64_9FABA</name>
<dbReference type="Gramene" id="rna-AYBTSS11_LOCUS16305">
    <property type="protein sequence ID" value="CAJ1955779.1"/>
    <property type="gene ID" value="gene-AYBTSS11_LOCUS16305"/>
</dbReference>
<gene>
    <name evidence="1" type="ORF">AYBTSS11_LOCUS16305</name>
</gene>
<sequence>MQERSEKGKREELKYAKCKTRGKIEVKVKIKTNDVLIHMKDFKRNNDDMHDFIHDISGSNFLLESASEKTASKMNNLIGQTNQTMKKADPKDKGVVSLIFSVTPKKTKIESFSSSRLEKAEDKNIILSYFIPMVPLNQGKLRRWLMYTINQMYMASLLLLQRQNI</sequence>
<reference evidence="1" key="1">
    <citation type="submission" date="2023-10" db="EMBL/GenBank/DDBJ databases">
        <authorList>
            <person name="Domelevo Entfellner J.-B."/>
        </authorList>
    </citation>
    <scope>NUCLEOTIDE SEQUENCE</scope>
</reference>
<dbReference type="AlphaFoldDB" id="A0AA86SR64"/>
<protein>
    <submittedName>
        <fullName evidence="1">Uncharacterized protein</fullName>
    </submittedName>
</protein>
<proteinExistence type="predicted"/>
<organism evidence="1 2">
    <name type="scientific">Sphenostylis stenocarpa</name>
    <dbReference type="NCBI Taxonomy" id="92480"/>
    <lineage>
        <taxon>Eukaryota</taxon>
        <taxon>Viridiplantae</taxon>
        <taxon>Streptophyta</taxon>
        <taxon>Embryophyta</taxon>
        <taxon>Tracheophyta</taxon>
        <taxon>Spermatophyta</taxon>
        <taxon>Magnoliopsida</taxon>
        <taxon>eudicotyledons</taxon>
        <taxon>Gunneridae</taxon>
        <taxon>Pentapetalae</taxon>
        <taxon>rosids</taxon>
        <taxon>fabids</taxon>
        <taxon>Fabales</taxon>
        <taxon>Fabaceae</taxon>
        <taxon>Papilionoideae</taxon>
        <taxon>50 kb inversion clade</taxon>
        <taxon>NPAAA clade</taxon>
        <taxon>indigoferoid/millettioid clade</taxon>
        <taxon>Phaseoleae</taxon>
        <taxon>Sphenostylis</taxon>
    </lineage>
</organism>
<evidence type="ECO:0000313" key="2">
    <source>
        <dbReference type="Proteomes" id="UP001189624"/>
    </source>
</evidence>
<keyword evidence="2" id="KW-1185">Reference proteome</keyword>
<dbReference type="Proteomes" id="UP001189624">
    <property type="component" value="Chromosome 5"/>
</dbReference>
<evidence type="ECO:0000313" key="1">
    <source>
        <dbReference type="EMBL" id="CAJ1955779.1"/>
    </source>
</evidence>
<dbReference type="EMBL" id="OY731402">
    <property type="protein sequence ID" value="CAJ1955779.1"/>
    <property type="molecule type" value="Genomic_DNA"/>
</dbReference>
<accession>A0AA86SR64</accession>